<dbReference type="OrthoDB" id="3261594at2759"/>
<accession>A0A0C2WE09</accession>
<protein>
    <submittedName>
        <fullName evidence="1">Uncharacterized protein</fullName>
    </submittedName>
</protein>
<dbReference type="EMBL" id="KN818835">
    <property type="protein sequence ID" value="KIL54288.1"/>
    <property type="molecule type" value="Genomic_DNA"/>
</dbReference>
<evidence type="ECO:0000313" key="2">
    <source>
        <dbReference type="Proteomes" id="UP000054549"/>
    </source>
</evidence>
<feature type="non-terminal residue" evidence="1">
    <location>
        <position position="252"/>
    </location>
</feature>
<dbReference type="STRING" id="946122.A0A0C2WE09"/>
<evidence type="ECO:0000313" key="1">
    <source>
        <dbReference type="EMBL" id="KIL54288.1"/>
    </source>
</evidence>
<reference evidence="1 2" key="1">
    <citation type="submission" date="2014-04" db="EMBL/GenBank/DDBJ databases">
        <title>Evolutionary Origins and Diversification of the Mycorrhizal Mutualists.</title>
        <authorList>
            <consortium name="DOE Joint Genome Institute"/>
            <consortium name="Mycorrhizal Genomics Consortium"/>
            <person name="Kohler A."/>
            <person name="Kuo A."/>
            <person name="Nagy L.G."/>
            <person name="Floudas D."/>
            <person name="Copeland A."/>
            <person name="Barry K.W."/>
            <person name="Cichocki N."/>
            <person name="Veneault-Fourrey C."/>
            <person name="LaButti K."/>
            <person name="Lindquist E.A."/>
            <person name="Lipzen A."/>
            <person name="Lundell T."/>
            <person name="Morin E."/>
            <person name="Murat C."/>
            <person name="Riley R."/>
            <person name="Ohm R."/>
            <person name="Sun H."/>
            <person name="Tunlid A."/>
            <person name="Henrissat B."/>
            <person name="Grigoriev I.V."/>
            <person name="Hibbett D.S."/>
            <person name="Martin F."/>
        </authorList>
    </citation>
    <scope>NUCLEOTIDE SEQUENCE [LARGE SCALE GENOMIC DNA]</scope>
    <source>
        <strain evidence="1 2">Koide BX008</strain>
    </source>
</reference>
<keyword evidence="2" id="KW-1185">Reference proteome</keyword>
<name>A0A0C2WE09_AMAMK</name>
<dbReference type="Proteomes" id="UP000054549">
    <property type="component" value="Unassembled WGS sequence"/>
</dbReference>
<dbReference type="HOGENOM" id="CLU_007337_4_0_1"/>
<organism evidence="1 2">
    <name type="scientific">Amanita muscaria (strain Koide BX008)</name>
    <dbReference type="NCBI Taxonomy" id="946122"/>
    <lineage>
        <taxon>Eukaryota</taxon>
        <taxon>Fungi</taxon>
        <taxon>Dikarya</taxon>
        <taxon>Basidiomycota</taxon>
        <taxon>Agaricomycotina</taxon>
        <taxon>Agaricomycetes</taxon>
        <taxon>Agaricomycetidae</taxon>
        <taxon>Agaricales</taxon>
        <taxon>Pluteineae</taxon>
        <taxon>Amanitaceae</taxon>
        <taxon>Amanita</taxon>
    </lineage>
</organism>
<sequence>MRYRNRKTSEIAATLKSNGYQLPVLDDVFHGTEYLDAIRTGLIHENDILLMYSIDGAQLYRDKESDCFFSIWVILNLSPDLRYKKKYILPANFIPGPNKPDNTESFLLPSFRHASALQKEGLKVYDAQKREEILCGLFFCFFTADTVAIPTLNGLVGHTGGSGCRIPCGQRGRRKPQQPTYYPAALKPDDYSVKGCDHPDIDIDQLDGPNTVEYLRNLRILLQSTTKRNYNKNRLLTGIVRPSICLGFDESK</sequence>
<proteinExistence type="predicted"/>
<gene>
    <name evidence="1" type="ORF">M378DRAFT_19053</name>
</gene>
<dbReference type="AlphaFoldDB" id="A0A0C2WE09"/>
<dbReference type="InParanoid" id="A0A0C2WE09"/>